<feature type="domain" description="KATNIP" evidence="2">
    <location>
        <begin position="91"/>
        <end position="154"/>
    </location>
</feature>
<evidence type="ECO:0000313" key="3">
    <source>
        <dbReference type="Proteomes" id="UP000887540"/>
    </source>
</evidence>
<accession>A0A914EGU0</accession>
<sequence>MNSSNQNGPPNSDSDSITEFAIPELPSGEVLRFLLLSPWDDPFFVGLNAIEIFTNQGTRAEVKKISTNAEQSYGNIESLLVCKTFPFACSDPKGMWMCNYHQSDTPIYVKIELQSVQTIAMIRIWNYCESRVYALRGVHRMDIELDGRLIFRGEISCAFSSIPEGKPLGDTILFTTSDEILNAIAENDVFLSECETNTTSNQFDALSITSDSIGNSTPTSSLTDATIQRPRTGSDAKEPEKSSATLESVATPQEVASDSTFSDTCIIRSKVFHMELRANWGSPDLVGMTGIEFLGKNGEPISTDGCVIRISDGSNDSESLQRLINGRNLTCRPEDMWLHRWDPLENSPMLSFTFPQEVELSGVSVWNYNATPELTYAGVRCAQFYANSRPIVNEVLLRRAPGYLYFDYIQDIMFDRCHLFRPITARPNTRSISAFIFQLRLLSSWGDEFYIGLNGIEVFNRKNHRIRLRPQNLAAFPESINILPSVKQDPRSSANLVDGVNDTTNAHHMWLTPILPNRYARIFIIFDSPTFISRIKIYNYRKTPERGVRHIAISADDLIVYSGEVPESSTEETGILDISLRELD</sequence>
<feature type="domain" description="KATNIP" evidence="2">
    <location>
        <begin position="11"/>
        <end position="72"/>
    </location>
</feature>
<organism evidence="3 4">
    <name type="scientific">Acrobeloides nanus</name>
    <dbReference type="NCBI Taxonomy" id="290746"/>
    <lineage>
        <taxon>Eukaryota</taxon>
        <taxon>Metazoa</taxon>
        <taxon>Ecdysozoa</taxon>
        <taxon>Nematoda</taxon>
        <taxon>Chromadorea</taxon>
        <taxon>Rhabditida</taxon>
        <taxon>Tylenchina</taxon>
        <taxon>Cephalobomorpha</taxon>
        <taxon>Cephaloboidea</taxon>
        <taxon>Cephalobidae</taxon>
        <taxon>Acrobeloides</taxon>
    </lineage>
</organism>
<dbReference type="Pfam" id="PF14652">
    <property type="entry name" value="DUF4457"/>
    <property type="match status" value="3"/>
</dbReference>
<feature type="region of interest" description="Disordered" evidence="1">
    <location>
        <begin position="215"/>
        <end position="255"/>
    </location>
</feature>
<feature type="compositionally biased region" description="Polar residues" evidence="1">
    <location>
        <begin position="242"/>
        <end position="255"/>
    </location>
</feature>
<dbReference type="InterPro" id="IPR027859">
    <property type="entry name" value="KATNIP_dom"/>
</dbReference>
<feature type="compositionally biased region" description="Polar residues" evidence="1">
    <location>
        <begin position="215"/>
        <end position="231"/>
    </location>
</feature>
<feature type="domain" description="KATNIP" evidence="2">
    <location>
        <begin position="275"/>
        <end position="566"/>
    </location>
</feature>
<dbReference type="PANTHER" id="PTHR21534">
    <property type="entry name" value="KATANIN-INTERACTING PROTEIN"/>
    <property type="match status" value="1"/>
</dbReference>
<name>A0A914EGU0_9BILA</name>
<dbReference type="InterPro" id="IPR026704">
    <property type="entry name" value="KATNIP"/>
</dbReference>
<protein>
    <submittedName>
        <fullName evidence="4">KATNIP domain-containing protein</fullName>
    </submittedName>
</protein>
<reference evidence="4" key="1">
    <citation type="submission" date="2022-11" db="UniProtKB">
        <authorList>
            <consortium name="WormBaseParasite"/>
        </authorList>
    </citation>
    <scope>IDENTIFICATION</scope>
</reference>
<keyword evidence="3" id="KW-1185">Reference proteome</keyword>
<dbReference type="AlphaFoldDB" id="A0A914EGU0"/>
<dbReference type="PANTHER" id="PTHR21534:SF0">
    <property type="entry name" value="KATANIN-INTERACTING PROTEIN"/>
    <property type="match status" value="1"/>
</dbReference>
<dbReference type="Proteomes" id="UP000887540">
    <property type="component" value="Unplaced"/>
</dbReference>
<evidence type="ECO:0000256" key="1">
    <source>
        <dbReference type="SAM" id="MobiDB-lite"/>
    </source>
</evidence>
<proteinExistence type="predicted"/>
<feature type="compositionally biased region" description="Basic and acidic residues" evidence="1">
    <location>
        <begin position="232"/>
        <end position="241"/>
    </location>
</feature>
<evidence type="ECO:0000259" key="2">
    <source>
        <dbReference type="Pfam" id="PF14652"/>
    </source>
</evidence>
<evidence type="ECO:0000313" key="4">
    <source>
        <dbReference type="WBParaSite" id="ACRNAN_scaffold8245.g27985.t1"/>
    </source>
</evidence>
<dbReference type="WBParaSite" id="ACRNAN_scaffold8245.g27985.t1">
    <property type="protein sequence ID" value="ACRNAN_scaffold8245.g27985.t1"/>
    <property type="gene ID" value="ACRNAN_scaffold8245.g27985"/>
</dbReference>